<gene>
    <name evidence="4" type="ORF">SeLEV6574_g02005</name>
</gene>
<organism evidence="4 5">
    <name type="scientific">Synchytrium endobioticum</name>
    <dbReference type="NCBI Taxonomy" id="286115"/>
    <lineage>
        <taxon>Eukaryota</taxon>
        <taxon>Fungi</taxon>
        <taxon>Fungi incertae sedis</taxon>
        <taxon>Chytridiomycota</taxon>
        <taxon>Chytridiomycota incertae sedis</taxon>
        <taxon>Chytridiomycetes</taxon>
        <taxon>Synchytriales</taxon>
        <taxon>Synchytriaceae</taxon>
        <taxon>Synchytrium</taxon>
    </lineage>
</organism>
<sequence length="180" mass="20304">MSKNKKNVAMLSELKRTWFSSTKVDALTSTLSNFFKQDATFKAIVFSQFTSFLDIIEVVLVNSGWAFSRYDGSMTLQARDMNLIRARNVIFTKVFWNPYREEQATDRVHRTGQTRDVNVIKMVIRGTVEERIIGLQKSKKHLVEGAIGGASQKNMNASGHELLGLIGEVSRGQKKKVSLS</sequence>
<evidence type="ECO:0000256" key="1">
    <source>
        <dbReference type="ARBA" id="ARBA00022741"/>
    </source>
</evidence>
<evidence type="ECO:0008006" key="6">
    <source>
        <dbReference type="Google" id="ProtNLM"/>
    </source>
</evidence>
<name>A0A507DAD5_9FUNG</name>
<dbReference type="Proteomes" id="UP000320475">
    <property type="component" value="Unassembled WGS sequence"/>
</dbReference>
<dbReference type="EMBL" id="QEAM01000051">
    <property type="protein sequence ID" value="TPX48514.1"/>
    <property type="molecule type" value="Genomic_DNA"/>
</dbReference>
<evidence type="ECO:0000313" key="4">
    <source>
        <dbReference type="EMBL" id="TPX48514.1"/>
    </source>
</evidence>
<dbReference type="GO" id="GO:0005524">
    <property type="term" value="F:ATP binding"/>
    <property type="evidence" value="ECO:0007669"/>
    <property type="project" value="UniProtKB-KW"/>
</dbReference>
<dbReference type="GO" id="GO:0016787">
    <property type="term" value="F:hydrolase activity"/>
    <property type="evidence" value="ECO:0007669"/>
    <property type="project" value="UniProtKB-KW"/>
</dbReference>
<dbReference type="InterPro" id="IPR050628">
    <property type="entry name" value="SNF2_RAD54_helicase_TF"/>
</dbReference>
<dbReference type="PANTHER" id="PTHR45626">
    <property type="entry name" value="TRANSCRIPTION TERMINATION FACTOR 2-RELATED"/>
    <property type="match status" value="1"/>
</dbReference>
<dbReference type="VEuPathDB" id="FungiDB:SeMB42_g03822"/>
<dbReference type="SUPFAM" id="SSF52540">
    <property type="entry name" value="P-loop containing nucleoside triphosphate hydrolases"/>
    <property type="match status" value="1"/>
</dbReference>
<dbReference type="InterPro" id="IPR049730">
    <property type="entry name" value="SNF2/RAD54-like_C"/>
</dbReference>
<dbReference type="Gene3D" id="3.40.50.300">
    <property type="entry name" value="P-loop containing nucleotide triphosphate hydrolases"/>
    <property type="match status" value="2"/>
</dbReference>
<dbReference type="OrthoDB" id="448448at2759"/>
<evidence type="ECO:0000313" key="5">
    <source>
        <dbReference type="Proteomes" id="UP000320475"/>
    </source>
</evidence>
<keyword evidence="3" id="KW-0067">ATP-binding</keyword>
<comment type="caution">
    <text evidence="4">The sequence shown here is derived from an EMBL/GenBank/DDBJ whole genome shotgun (WGS) entry which is preliminary data.</text>
</comment>
<dbReference type="CDD" id="cd18793">
    <property type="entry name" value="SF2_C_SNF"/>
    <property type="match status" value="1"/>
</dbReference>
<dbReference type="GO" id="GO:0008094">
    <property type="term" value="F:ATP-dependent activity, acting on DNA"/>
    <property type="evidence" value="ECO:0007669"/>
    <property type="project" value="TreeGrafter"/>
</dbReference>
<keyword evidence="2" id="KW-0378">Hydrolase</keyword>
<dbReference type="AlphaFoldDB" id="A0A507DAD5"/>
<evidence type="ECO:0000256" key="2">
    <source>
        <dbReference type="ARBA" id="ARBA00022801"/>
    </source>
</evidence>
<keyword evidence="1" id="KW-0547">Nucleotide-binding</keyword>
<reference evidence="4 5" key="1">
    <citation type="journal article" date="2019" name="Sci. Rep.">
        <title>Comparative genomics of chytrid fungi reveal insights into the obligate biotrophic and pathogenic lifestyle of Synchytrium endobioticum.</title>
        <authorList>
            <person name="van de Vossenberg B.T.L.H."/>
            <person name="Warris S."/>
            <person name="Nguyen H.D.T."/>
            <person name="van Gent-Pelzer M.P.E."/>
            <person name="Joly D.L."/>
            <person name="van de Geest H.C."/>
            <person name="Bonants P.J.M."/>
            <person name="Smith D.S."/>
            <person name="Levesque C.A."/>
            <person name="van der Lee T.A.J."/>
        </authorList>
    </citation>
    <scope>NUCLEOTIDE SEQUENCE [LARGE SCALE GENOMIC DNA]</scope>
    <source>
        <strain evidence="4 5">LEV6574</strain>
    </source>
</reference>
<dbReference type="GO" id="GO:0005634">
    <property type="term" value="C:nucleus"/>
    <property type="evidence" value="ECO:0007669"/>
    <property type="project" value="TreeGrafter"/>
</dbReference>
<proteinExistence type="predicted"/>
<protein>
    <recommendedName>
        <fullName evidence="6">Helicase C-terminal domain-containing protein</fullName>
    </recommendedName>
</protein>
<dbReference type="InterPro" id="IPR027417">
    <property type="entry name" value="P-loop_NTPase"/>
</dbReference>
<dbReference type="GO" id="GO:0006281">
    <property type="term" value="P:DNA repair"/>
    <property type="evidence" value="ECO:0007669"/>
    <property type="project" value="TreeGrafter"/>
</dbReference>
<accession>A0A507DAD5</accession>
<evidence type="ECO:0000256" key="3">
    <source>
        <dbReference type="ARBA" id="ARBA00022840"/>
    </source>
</evidence>